<dbReference type="GO" id="GO:0005254">
    <property type="term" value="F:chloride channel activity"/>
    <property type="evidence" value="ECO:0007669"/>
    <property type="project" value="TreeGrafter"/>
</dbReference>
<feature type="domain" description="Anoctamin transmembrane" evidence="7">
    <location>
        <begin position="3"/>
        <end position="234"/>
    </location>
</feature>
<name>A0A9Q1HDG2_HOLLE</name>
<proteinExistence type="inferred from homology"/>
<evidence type="ECO:0000256" key="3">
    <source>
        <dbReference type="ARBA" id="ARBA00022692"/>
    </source>
</evidence>
<comment type="caution">
    <text evidence="8">The sequence shown here is derived from an EMBL/GenBank/DDBJ whole genome shotgun (WGS) entry which is preliminary data.</text>
</comment>
<dbReference type="PANTHER" id="PTHR12308">
    <property type="entry name" value="ANOCTAMIN"/>
    <property type="match status" value="1"/>
</dbReference>
<sequence length="262" mass="29944">MYLGTLLVVQQFIEQFLETALPYLVLRFWRGHKELNGDSAATKKTDEENANNSHSEESIRNMVKAQGQMDIYPGTFDDYLELFLQFGYVFLFSAVYPLAAAFALLNNVIEVKSDAFKLTKVCRRPFGQAVADIGTWQVEYVEHCGNNTAVAYVASGWTGWTMSRDPEGRGCPNQLRDGRWKVSSHNLYLPMEISRFFAKWAWDPSLHVFLAIKAAIAILIPDLPDWMEEELAKEEYQSKLALNRKKAEELERSLSEEGKKDL</sequence>
<organism evidence="8 9">
    <name type="scientific">Holothuria leucospilota</name>
    <name type="common">Black long sea cucumber</name>
    <name type="synonym">Mertensiothuria leucospilota</name>
    <dbReference type="NCBI Taxonomy" id="206669"/>
    <lineage>
        <taxon>Eukaryota</taxon>
        <taxon>Metazoa</taxon>
        <taxon>Echinodermata</taxon>
        <taxon>Eleutherozoa</taxon>
        <taxon>Echinozoa</taxon>
        <taxon>Holothuroidea</taxon>
        <taxon>Aspidochirotacea</taxon>
        <taxon>Aspidochirotida</taxon>
        <taxon>Holothuriidae</taxon>
        <taxon>Holothuria</taxon>
    </lineage>
</organism>
<dbReference type="InterPro" id="IPR049452">
    <property type="entry name" value="Anoctamin_TM"/>
</dbReference>
<evidence type="ECO:0000256" key="6">
    <source>
        <dbReference type="RuleBase" id="RU280814"/>
    </source>
</evidence>
<protein>
    <recommendedName>
        <fullName evidence="6">Anoctamin</fullName>
    </recommendedName>
</protein>
<evidence type="ECO:0000256" key="5">
    <source>
        <dbReference type="ARBA" id="ARBA00023136"/>
    </source>
</evidence>
<comment type="subcellular location">
    <subcellularLocation>
        <location evidence="1 6">Membrane</location>
        <topology evidence="1 6">Multi-pass membrane protein</topology>
    </subcellularLocation>
</comment>
<dbReference type="EMBL" id="JAIZAY010000005">
    <property type="protein sequence ID" value="KAJ8041161.1"/>
    <property type="molecule type" value="Genomic_DNA"/>
</dbReference>
<accession>A0A9Q1HDG2</accession>
<evidence type="ECO:0000256" key="4">
    <source>
        <dbReference type="ARBA" id="ARBA00022989"/>
    </source>
</evidence>
<dbReference type="Pfam" id="PF04547">
    <property type="entry name" value="Anoctamin"/>
    <property type="match status" value="1"/>
</dbReference>
<keyword evidence="5 6" id="KW-0472">Membrane</keyword>
<comment type="caution">
    <text evidence="6">Lacks conserved residue(s) required for the propagation of feature annotation.</text>
</comment>
<evidence type="ECO:0000313" key="9">
    <source>
        <dbReference type="Proteomes" id="UP001152320"/>
    </source>
</evidence>
<dbReference type="Proteomes" id="UP001152320">
    <property type="component" value="Chromosome 5"/>
</dbReference>
<gene>
    <name evidence="8" type="ORF">HOLleu_11899</name>
</gene>
<keyword evidence="3 6" id="KW-0812">Transmembrane</keyword>
<dbReference type="OrthoDB" id="296386at2759"/>
<dbReference type="InterPro" id="IPR007632">
    <property type="entry name" value="Anoctamin"/>
</dbReference>
<reference evidence="8" key="1">
    <citation type="submission" date="2021-10" db="EMBL/GenBank/DDBJ databases">
        <title>Tropical sea cucumber genome reveals ecological adaptation and Cuvierian tubules defense mechanism.</title>
        <authorList>
            <person name="Chen T."/>
        </authorList>
    </citation>
    <scope>NUCLEOTIDE SEQUENCE</scope>
    <source>
        <strain evidence="8">Nanhai2018</strain>
        <tissue evidence="8">Muscle</tissue>
    </source>
</reference>
<dbReference type="GO" id="GO:0005886">
    <property type="term" value="C:plasma membrane"/>
    <property type="evidence" value="ECO:0007669"/>
    <property type="project" value="TreeGrafter"/>
</dbReference>
<evidence type="ECO:0000256" key="1">
    <source>
        <dbReference type="ARBA" id="ARBA00004141"/>
    </source>
</evidence>
<comment type="similarity">
    <text evidence="2 6">Belongs to the anoctamin family.</text>
</comment>
<evidence type="ECO:0000259" key="7">
    <source>
        <dbReference type="Pfam" id="PF04547"/>
    </source>
</evidence>
<evidence type="ECO:0000313" key="8">
    <source>
        <dbReference type="EMBL" id="KAJ8041161.1"/>
    </source>
</evidence>
<keyword evidence="4 6" id="KW-1133">Transmembrane helix</keyword>
<feature type="transmembrane region" description="Helical" evidence="6">
    <location>
        <begin position="82"/>
        <end position="105"/>
    </location>
</feature>
<dbReference type="AlphaFoldDB" id="A0A9Q1HDG2"/>
<dbReference type="PANTHER" id="PTHR12308:SF74">
    <property type="entry name" value="ANOCTAMIN"/>
    <property type="match status" value="1"/>
</dbReference>
<evidence type="ECO:0000256" key="2">
    <source>
        <dbReference type="ARBA" id="ARBA00009671"/>
    </source>
</evidence>
<keyword evidence="9" id="KW-1185">Reference proteome</keyword>